<dbReference type="PANTHER" id="PTHR43625">
    <property type="entry name" value="AFLATOXIN B1 ALDEHYDE REDUCTASE"/>
    <property type="match status" value="1"/>
</dbReference>
<evidence type="ECO:0000313" key="3">
    <source>
        <dbReference type="EMBL" id="WLD58453.1"/>
    </source>
</evidence>
<dbReference type="Pfam" id="PF00248">
    <property type="entry name" value="Aldo_ket_red"/>
    <property type="match status" value="1"/>
</dbReference>
<keyword evidence="1" id="KW-0560">Oxidoreductase</keyword>
<dbReference type="GO" id="GO:0016491">
    <property type="term" value="F:oxidoreductase activity"/>
    <property type="evidence" value="ECO:0007669"/>
    <property type="project" value="UniProtKB-KW"/>
</dbReference>
<dbReference type="PRINTS" id="PR00069">
    <property type="entry name" value="ALDKETRDTASE"/>
</dbReference>
<dbReference type="Gene3D" id="3.20.20.100">
    <property type="entry name" value="NADP-dependent oxidoreductase domain"/>
    <property type="match status" value="1"/>
</dbReference>
<name>A0AB38YH74_9GAMM</name>
<protein>
    <submittedName>
        <fullName evidence="3">Aldo/keto reductase</fullName>
    </submittedName>
</protein>
<dbReference type="InterPro" id="IPR020471">
    <property type="entry name" value="AKR"/>
</dbReference>
<evidence type="ECO:0000259" key="2">
    <source>
        <dbReference type="Pfam" id="PF00248"/>
    </source>
</evidence>
<dbReference type="InterPro" id="IPR023210">
    <property type="entry name" value="NADP_OxRdtase_dom"/>
</dbReference>
<accession>A0AB38YH74</accession>
<gene>
    <name evidence="3" type="ORF">NFC81_01335</name>
</gene>
<proteinExistence type="predicted"/>
<feature type="domain" description="NADP-dependent oxidoreductase" evidence="2">
    <location>
        <begin position="29"/>
        <end position="320"/>
    </location>
</feature>
<organism evidence="3">
    <name type="scientific">Salinispirillum sp. LH 10-3-1</name>
    <dbReference type="NCBI Taxonomy" id="2952525"/>
    <lineage>
        <taxon>Bacteria</taxon>
        <taxon>Pseudomonadati</taxon>
        <taxon>Pseudomonadota</taxon>
        <taxon>Gammaproteobacteria</taxon>
        <taxon>Oceanospirillales</taxon>
        <taxon>Saccharospirillaceae</taxon>
        <taxon>Salinispirillum</taxon>
    </lineage>
</organism>
<dbReference type="GO" id="GO:0005737">
    <property type="term" value="C:cytoplasm"/>
    <property type="evidence" value="ECO:0007669"/>
    <property type="project" value="TreeGrafter"/>
</dbReference>
<dbReference type="InterPro" id="IPR036812">
    <property type="entry name" value="NAD(P)_OxRdtase_dom_sf"/>
</dbReference>
<dbReference type="InterPro" id="IPR050791">
    <property type="entry name" value="Aldo-Keto_reductase"/>
</dbReference>
<dbReference type="EMBL" id="CP101717">
    <property type="protein sequence ID" value="WLD58453.1"/>
    <property type="molecule type" value="Genomic_DNA"/>
</dbReference>
<dbReference type="PANTHER" id="PTHR43625:SF40">
    <property type="entry name" value="ALDO-KETO REDUCTASE YAKC [NADP(+)]"/>
    <property type="match status" value="1"/>
</dbReference>
<sequence>MAASKFSTFIQKGTTMASSPQSLAHTHRVGLGCMNLSHAYGVPPSEAEGIALLNRALDLGYNHLDTAALYGFGANESLLGKAVMQRRNEFYLASKCGMFKGADGKREINGRPEMLRQTCDDALQRLGTDFIDLYYLHRWDKRVPIEESVGALADLKQAGKIGAIGLSEVSAATLRKAHREHPIAAVQTEYSLWTRNAEIAVLQACRELGATFVAFSPVARGVLTDHLPDVDALPANDLRRNMPRFQAEHYAVNRQCAEAVQQLAREQGCSTAQLALAWLLHQDPTLVVIPGTTSLRHLEDNVRAAEIVLSADMLQCLDSAMNQHNVSGPRYNAVTQAEIDTEEFVE</sequence>
<dbReference type="SUPFAM" id="SSF51430">
    <property type="entry name" value="NAD(P)-linked oxidoreductase"/>
    <property type="match status" value="1"/>
</dbReference>
<dbReference type="AlphaFoldDB" id="A0AB38YH74"/>
<evidence type="ECO:0000256" key="1">
    <source>
        <dbReference type="ARBA" id="ARBA00023002"/>
    </source>
</evidence>
<reference evidence="3" key="1">
    <citation type="submission" date="2022-07" db="EMBL/GenBank/DDBJ databases">
        <title>Complete genome sequence of Salinispirillum sp. LH10-3-1 capable of multiple carbohydrate inversion isolated from a soda lake.</title>
        <authorList>
            <person name="Liu J."/>
            <person name="Zhai Y."/>
            <person name="Zhang H."/>
            <person name="Yang H."/>
            <person name="Qu J."/>
            <person name="Li J."/>
        </authorList>
    </citation>
    <scope>NUCLEOTIDE SEQUENCE</scope>
    <source>
        <strain evidence="3">LH 10-3-1</strain>
    </source>
</reference>